<dbReference type="InterPro" id="IPR036390">
    <property type="entry name" value="WH_DNA-bd_sf"/>
</dbReference>
<reference evidence="5 6" key="1">
    <citation type="submission" date="2019-11" db="EMBL/GenBank/DDBJ databases">
        <authorList>
            <person name="Li X.-J."/>
            <person name="Feng X.-M."/>
        </authorList>
    </citation>
    <scope>NUCLEOTIDE SEQUENCE [LARGE SCALE GENOMIC DNA]</scope>
    <source>
        <strain evidence="5 6">XMNu-373</strain>
    </source>
</reference>
<dbReference type="InterPro" id="IPR036196">
    <property type="entry name" value="Ptyr_pPase_sf"/>
</dbReference>
<sequence>MSIELSVERRAAIHAALGDPGRLAVVDALLVGDAAPGELARRLGIPSNLLAHHINVLQSSGLVRRIRSEADRRRSYVTLEPDAYDAITAAGPVEPDLSASRVLFVCTRNSARSQIAAALWGRCSTLPVGSAGTHPADRVHPGAVAAARRHGMPFRPGRPRDVSRVARADDLLVTVCDAAGEELGELRHVHWSVRDPVCTGTDAAFDETLSVLAGRVARLAGILQPHGSGRSGSGLEATSGRQAGGDHD</sequence>
<evidence type="ECO:0000259" key="3">
    <source>
        <dbReference type="SMART" id="SM00226"/>
    </source>
</evidence>
<evidence type="ECO:0000256" key="1">
    <source>
        <dbReference type="ARBA" id="ARBA00022849"/>
    </source>
</evidence>
<organism evidence="5 6">
    <name type="scientific">Phytoactinopolyspora mesophila</name>
    <dbReference type="NCBI Taxonomy" id="2650750"/>
    <lineage>
        <taxon>Bacteria</taxon>
        <taxon>Bacillati</taxon>
        <taxon>Actinomycetota</taxon>
        <taxon>Actinomycetes</taxon>
        <taxon>Jiangellales</taxon>
        <taxon>Jiangellaceae</taxon>
        <taxon>Phytoactinopolyspora</taxon>
    </lineage>
</organism>
<dbReference type="SMART" id="SM00226">
    <property type="entry name" value="LMWPc"/>
    <property type="match status" value="1"/>
</dbReference>
<dbReference type="Pfam" id="PF12840">
    <property type="entry name" value="HTH_20"/>
    <property type="match status" value="1"/>
</dbReference>
<evidence type="ECO:0000256" key="2">
    <source>
        <dbReference type="SAM" id="MobiDB-lite"/>
    </source>
</evidence>
<dbReference type="PANTHER" id="PTHR43428">
    <property type="entry name" value="ARSENATE REDUCTASE"/>
    <property type="match status" value="1"/>
</dbReference>
<dbReference type="InterPro" id="IPR036388">
    <property type="entry name" value="WH-like_DNA-bd_sf"/>
</dbReference>
<dbReference type="GO" id="GO:0003700">
    <property type="term" value="F:DNA-binding transcription factor activity"/>
    <property type="evidence" value="ECO:0007669"/>
    <property type="project" value="InterPro"/>
</dbReference>
<feature type="domain" description="HTH arsR-type" evidence="4">
    <location>
        <begin position="12"/>
        <end position="92"/>
    </location>
</feature>
<dbReference type="GO" id="GO:0046685">
    <property type="term" value="P:response to arsenic-containing substance"/>
    <property type="evidence" value="ECO:0007669"/>
    <property type="project" value="UniProtKB-KW"/>
</dbReference>
<comment type="caution">
    <text evidence="5">The sequence shown here is derived from an EMBL/GenBank/DDBJ whole genome shotgun (WGS) entry which is preliminary data.</text>
</comment>
<dbReference type="InterPro" id="IPR001845">
    <property type="entry name" value="HTH_ArsR_DNA-bd_dom"/>
</dbReference>
<accession>A0A7K3M790</accession>
<evidence type="ECO:0000313" key="5">
    <source>
        <dbReference type="EMBL" id="NDL59134.1"/>
    </source>
</evidence>
<gene>
    <name evidence="5" type="ORF">F7O44_18865</name>
</gene>
<keyword evidence="1" id="KW-0059">Arsenical resistance</keyword>
<feature type="region of interest" description="Disordered" evidence="2">
    <location>
        <begin position="224"/>
        <end position="248"/>
    </location>
</feature>
<dbReference type="SMART" id="SM00418">
    <property type="entry name" value="HTH_ARSR"/>
    <property type="match status" value="1"/>
</dbReference>
<dbReference type="Pfam" id="PF01451">
    <property type="entry name" value="LMWPc"/>
    <property type="match status" value="1"/>
</dbReference>
<dbReference type="Gene3D" id="3.40.50.2300">
    <property type="match status" value="1"/>
</dbReference>
<dbReference type="Gene3D" id="1.10.10.10">
    <property type="entry name" value="Winged helix-like DNA-binding domain superfamily/Winged helix DNA-binding domain"/>
    <property type="match status" value="1"/>
</dbReference>
<keyword evidence="6" id="KW-1185">Reference proteome</keyword>
<name>A0A7K3M790_9ACTN</name>
<protein>
    <submittedName>
        <fullName evidence="5">Helix-turn-helix domain-containing protein</fullName>
    </submittedName>
</protein>
<evidence type="ECO:0000313" key="6">
    <source>
        <dbReference type="Proteomes" id="UP000460435"/>
    </source>
</evidence>
<dbReference type="SUPFAM" id="SSF52788">
    <property type="entry name" value="Phosphotyrosine protein phosphatases I"/>
    <property type="match status" value="1"/>
</dbReference>
<dbReference type="SUPFAM" id="SSF46785">
    <property type="entry name" value="Winged helix' DNA-binding domain"/>
    <property type="match status" value="1"/>
</dbReference>
<dbReference type="PANTHER" id="PTHR43428:SF1">
    <property type="entry name" value="ARSENATE REDUCTASE"/>
    <property type="match status" value="1"/>
</dbReference>
<dbReference type="CDD" id="cd00090">
    <property type="entry name" value="HTH_ARSR"/>
    <property type="match status" value="1"/>
</dbReference>
<dbReference type="RefSeq" id="WP_162451809.1">
    <property type="nucleotide sequence ID" value="NZ_WLZY01000006.1"/>
</dbReference>
<evidence type="ECO:0000259" key="4">
    <source>
        <dbReference type="SMART" id="SM00418"/>
    </source>
</evidence>
<dbReference type="InterPro" id="IPR011991">
    <property type="entry name" value="ArsR-like_HTH"/>
</dbReference>
<proteinExistence type="predicted"/>
<dbReference type="AlphaFoldDB" id="A0A7K3M790"/>
<dbReference type="Proteomes" id="UP000460435">
    <property type="component" value="Unassembled WGS sequence"/>
</dbReference>
<feature type="domain" description="Phosphotyrosine protein phosphatase I" evidence="3">
    <location>
        <begin position="100"/>
        <end position="222"/>
    </location>
</feature>
<dbReference type="EMBL" id="WLZY01000006">
    <property type="protein sequence ID" value="NDL59134.1"/>
    <property type="molecule type" value="Genomic_DNA"/>
</dbReference>
<dbReference type="InterPro" id="IPR023485">
    <property type="entry name" value="Ptyr_pPase"/>
</dbReference>